<keyword evidence="10" id="KW-1185">Reference proteome</keyword>
<reference evidence="9 10" key="1">
    <citation type="journal article" date="2018" name="Nat. Ecol. Evol.">
        <title>Shark genomes provide insights into elasmobranch evolution and the origin of vertebrates.</title>
        <authorList>
            <person name="Hara Y"/>
            <person name="Yamaguchi K"/>
            <person name="Onimaru K"/>
            <person name="Kadota M"/>
            <person name="Koyanagi M"/>
            <person name="Keeley SD"/>
            <person name="Tatsumi K"/>
            <person name="Tanaka K"/>
            <person name="Motone F"/>
            <person name="Kageyama Y"/>
            <person name="Nozu R"/>
            <person name="Adachi N"/>
            <person name="Nishimura O"/>
            <person name="Nakagawa R"/>
            <person name="Tanegashima C"/>
            <person name="Kiyatake I"/>
            <person name="Matsumoto R"/>
            <person name="Murakumo K"/>
            <person name="Nishida K"/>
            <person name="Terakita A"/>
            <person name="Kuratani S"/>
            <person name="Sato K"/>
            <person name="Hyodo S Kuraku.S."/>
        </authorList>
    </citation>
    <scope>NUCLEOTIDE SEQUENCE [LARGE SCALE GENOMIC DNA]</scope>
</reference>
<dbReference type="InterPro" id="IPR011029">
    <property type="entry name" value="DEATH-like_dom_sf"/>
</dbReference>
<keyword evidence="4" id="KW-0832">Ubl conjugation</keyword>
<dbReference type="GO" id="GO:0045087">
    <property type="term" value="P:innate immune response"/>
    <property type="evidence" value="ECO:0007669"/>
    <property type="project" value="UniProtKB-KW"/>
</dbReference>
<dbReference type="Pfam" id="PF16739">
    <property type="entry name" value="CARD_2"/>
    <property type="match status" value="1"/>
</dbReference>
<feature type="region of interest" description="Disordered" evidence="6">
    <location>
        <begin position="266"/>
        <end position="311"/>
    </location>
</feature>
<evidence type="ECO:0000256" key="2">
    <source>
        <dbReference type="ARBA" id="ARBA00022553"/>
    </source>
</evidence>
<accession>A0A401NPY7</accession>
<feature type="compositionally biased region" description="Polar residues" evidence="6">
    <location>
        <begin position="523"/>
        <end position="539"/>
    </location>
</feature>
<dbReference type="STRING" id="75743.A0A401NPY7"/>
<evidence type="ECO:0000256" key="3">
    <source>
        <dbReference type="ARBA" id="ARBA00022588"/>
    </source>
</evidence>
<keyword evidence="5" id="KW-0391">Immunity</keyword>
<evidence type="ECO:0000256" key="6">
    <source>
        <dbReference type="SAM" id="MobiDB-lite"/>
    </source>
</evidence>
<feature type="region of interest" description="Disordered" evidence="6">
    <location>
        <begin position="17"/>
        <end position="36"/>
    </location>
</feature>
<keyword evidence="2" id="KW-0597">Phosphoprotein</keyword>
<name>A0A401NPY7_SCYTO</name>
<comment type="caution">
    <text evidence="9">The sequence shown here is derived from an EMBL/GenBank/DDBJ whole genome shotgun (WGS) entry which is preliminary data.</text>
</comment>
<dbReference type="Gene3D" id="1.10.533.10">
    <property type="entry name" value="Death Domain, Fas"/>
    <property type="match status" value="1"/>
</dbReference>
<evidence type="ECO:0000256" key="1">
    <source>
        <dbReference type="ARBA" id="ARBA00022499"/>
    </source>
</evidence>
<dbReference type="OMA" id="ACARNDG"/>
<dbReference type="Proteomes" id="UP000288216">
    <property type="component" value="Unassembled WGS sequence"/>
</dbReference>
<evidence type="ECO:0000256" key="5">
    <source>
        <dbReference type="ARBA" id="ARBA00022859"/>
    </source>
</evidence>
<keyword evidence="1" id="KW-1017">Isopeptide bond</keyword>
<keyword evidence="7" id="KW-0472">Membrane</keyword>
<protein>
    <recommendedName>
        <fullName evidence="8">Caspase recruitment domain-containing protein</fullName>
    </recommendedName>
</protein>
<dbReference type="GO" id="GO:0005737">
    <property type="term" value="C:cytoplasm"/>
    <property type="evidence" value="ECO:0007669"/>
    <property type="project" value="UniProtKB-ARBA"/>
</dbReference>
<dbReference type="InterPro" id="IPR031964">
    <property type="entry name" value="CARD_dom"/>
</dbReference>
<gene>
    <name evidence="9" type="ORF">scyTo_0009598</name>
</gene>
<evidence type="ECO:0000313" key="10">
    <source>
        <dbReference type="Proteomes" id="UP000288216"/>
    </source>
</evidence>
<feature type="region of interest" description="Disordered" evidence="6">
    <location>
        <begin position="523"/>
        <end position="549"/>
    </location>
</feature>
<feature type="domain" description="Caspase recruitment" evidence="8">
    <location>
        <begin position="23"/>
        <end position="79"/>
    </location>
</feature>
<keyword evidence="3" id="KW-0399">Innate immunity</keyword>
<feature type="compositionally biased region" description="Basic and acidic residues" evidence="6">
    <location>
        <begin position="169"/>
        <end position="178"/>
    </location>
</feature>
<evidence type="ECO:0000259" key="8">
    <source>
        <dbReference type="Pfam" id="PF16739"/>
    </source>
</evidence>
<feature type="non-terminal residue" evidence="9">
    <location>
        <position position="1"/>
    </location>
</feature>
<dbReference type="OrthoDB" id="9909785at2759"/>
<keyword evidence="7" id="KW-1133">Transmembrane helix</keyword>
<keyword evidence="7" id="KW-0812">Transmembrane</keyword>
<organism evidence="9 10">
    <name type="scientific">Scyliorhinus torazame</name>
    <name type="common">Cloudy catshark</name>
    <name type="synonym">Catulus torazame</name>
    <dbReference type="NCBI Taxonomy" id="75743"/>
    <lineage>
        <taxon>Eukaryota</taxon>
        <taxon>Metazoa</taxon>
        <taxon>Chordata</taxon>
        <taxon>Craniata</taxon>
        <taxon>Vertebrata</taxon>
        <taxon>Chondrichthyes</taxon>
        <taxon>Elasmobranchii</taxon>
        <taxon>Galeomorphii</taxon>
        <taxon>Galeoidea</taxon>
        <taxon>Carcharhiniformes</taxon>
        <taxon>Scyliorhinidae</taxon>
        <taxon>Scyliorhinus</taxon>
    </lineage>
</organism>
<feature type="compositionally biased region" description="Polar residues" evidence="6">
    <location>
        <begin position="149"/>
        <end position="168"/>
    </location>
</feature>
<feature type="transmembrane region" description="Helical" evidence="7">
    <location>
        <begin position="646"/>
        <end position="667"/>
    </location>
</feature>
<dbReference type="EMBL" id="BFAA01003951">
    <property type="protein sequence ID" value="GCB62899.1"/>
    <property type="molecule type" value="Genomic_DNA"/>
</dbReference>
<feature type="compositionally biased region" description="Basic and acidic residues" evidence="6">
    <location>
        <begin position="24"/>
        <end position="36"/>
    </location>
</feature>
<feature type="region of interest" description="Disordered" evidence="6">
    <location>
        <begin position="125"/>
        <end position="207"/>
    </location>
</feature>
<evidence type="ECO:0000313" key="9">
    <source>
        <dbReference type="EMBL" id="GCB62899.1"/>
    </source>
</evidence>
<evidence type="ECO:0000256" key="4">
    <source>
        <dbReference type="ARBA" id="ARBA00022843"/>
    </source>
</evidence>
<proteinExistence type="predicted"/>
<feature type="compositionally biased region" description="Polar residues" evidence="6">
    <location>
        <begin position="266"/>
        <end position="282"/>
    </location>
</feature>
<feature type="compositionally biased region" description="Polar residues" evidence="6">
    <location>
        <begin position="193"/>
        <end position="204"/>
    </location>
</feature>
<dbReference type="AlphaFoldDB" id="A0A401NPY7"/>
<feature type="compositionally biased region" description="Basic and acidic residues" evidence="6">
    <location>
        <begin position="125"/>
        <end position="139"/>
    </location>
</feature>
<sequence length="669" mass="74308">SDGKNCLGKYKIAENGKTCQRPTQTEKEKIRATERNDGNEAAIPILFDSMRRRNNWETQIINALRKKEYHHLADDLEHKFESLAPRSNVTPNRAAANSSLVPAVPTPIASDASIEFKMPIQEIGKSVDNKENKDDKLPVQEKMVPFDHSQPSGSSRAPKIQTLNSDRNNSGEEREVKKIFTPNTDQAKRETRNNQAITQVPSTHRQVHIHRSLYQSNEDDSQDIGKPEVLRSVVENVQSGTEAFSSSEGPCSVTSEDLQLSESIVANSRSNNSDSSPLFTKPSQRETPEEDNFLSLGDSSNRGANASCDFNDKNSIKEQKIQALQGYQDDQRQTNFYDVHSPLNVQLNFDAEKKLSGAGDQKDVSNQNMNTECKPKAFQMSHTEIAQSIPALARTQPVDNWADSEVEFMKNVQINKGTDSISRSDQLLISSDTDCSFEGYLVPVNSVNEPRVHEEQGFQNTNVLNNSPQLRSFQVPDVQGPAPIGDVDASQKNVSNQTAELGCELEPNGGRILHFDCNQPHENTFTGAESDNNSNMEGNTSKRDSSSSCEMSCSKWDTSHEVENTDSYNEDVKEHVGHIYQDVDSKNEAGNKRKLEATNLGAVYGHNIGESTINALSSEQVPLTSEEKSQARQLVNSKGDLPQSNYGFLSMSIVILSVVAACIWKYYRK</sequence>
<evidence type="ECO:0000256" key="7">
    <source>
        <dbReference type="SAM" id="Phobius"/>
    </source>
</evidence>